<protein>
    <submittedName>
        <fullName evidence="1">Uncharacterized protein</fullName>
    </submittedName>
</protein>
<evidence type="ECO:0000313" key="1">
    <source>
        <dbReference type="EMBL" id="KKM69421.1"/>
    </source>
</evidence>
<gene>
    <name evidence="1" type="ORF">LCGC14_1450970</name>
</gene>
<dbReference type="AlphaFoldDB" id="A0A0F9K472"/>
<reference evidence="1" key="1">
    <citation type="journal article" date="2015" name="Nature">
        <title>Complex archaea that bridge the gap between prokaryotes and eukaryotes.</title>
        <authorList>
            <person name="Spang A."/>
            <person name="Saw J.H."/>
            <person name="Jorgensen S.L."/>
            <person name="Zaremba-Niedzwiedzka K."/>
            <person name="Martijn J."/>
            <person name="Lind A.E."/>
            <person name="van Eijk R."/>
            <person name="Schleper C."/>
            <person name="Guy L."/>
            <person name="Ettema T.J."/>
        </authorList>
    </citation>
    <scope>NUCLEOTIDE SEQUENCE</scope>
</reference>
<name>A0A0F9K472_9ZZZZ</name>
<dbReference type="EMBL" id="LAZR01009996">
    <property type="protein sequence ID" value="KKM69421.1"/>
    <property type="molecule type" value="Genomic_DNA"/>
</dbReference>
<comment type="caution">
    <text evidence="1">The sequence shown here is derived from an EMBL/GenBank/DDBJ whole genome shotgun (WGS) entry which is preliminary data.</text>
</comment>
<sequence>MKYFGYQNTTTNCLLGINEGGAWIQVSYLKYLFLKLSGCVVKKEKE</sequence>
<proteinExistence type="predicted"/>
<organism evidence="1">
    <name type="scientific">marine sediment metagenome</name>
    <dbReference type="NCBI Taxonomy" id="412755"/>
    <lineage>
        <taxon>unclassified sequences</taxon>
        <taxon>metagenomes</taxon>
        <taxon>ecological metagenomes</taxon>
    </lineage>
</organism>
<accession>A0A0F9K472</accession>